<evidence type="ECO:0000256" key="2">
    <source>
        <dbReference type="ARBA" id="ARBA00022448"/>
    </source>
</evidence>
<dbReference type="PROSITE" id="PS50928">
    <property type="entry name" value="ABC_TM1"/>
    <property type="match status" value="1"/>
</dbReference>
<feature type="transmembrane region" description="Helical" evidence="7">
    <location>
        <begin position="255"/>
        <end position="275"/>
    </location>
</feature>
<dbReference type="InterPro" id="IPR035906">
    <property type="entry name" value="MetI-like_sf"/>
</dbReference>
<comment type="subcellular location">
    <subcellularLocation>
        <location evidence="1 7">Cell membrane</location>
        <topology evidence="1 7">Multi-pass membrane protein</topology>
    </subcellularLocation>
</comment>
<dbReference type="KEGG" id="vpy:HZI73_24410"/>
<feature type="transmembrane region" description="Helical" evidence="7">
    <location>
        <begin position="142"/>
        <end position="160"/>
    </location>
</feature>
<evidence type="ECO:0000256" key="1">
    <source>
        <dbReference type="ARBA" id="ARBA00004651"/>
    </source>
</evidence>
<reference evidence="9" key="1">
    <citation type="submission" date="2020-07" db="EMBL/GenBank/DDBJ databases">
        <title>Vallitalea pronyensis genome.</title>
        <authorList>
            <person name="Postec A."/>
        </authorList>
    </citation>
    <scope>NUCLEOTIDE SEQUENCE</scope>
    <source>
        <strain evidence="9">FatNI3</strain>
    </source>
</reference>
<keyword evidence="10" id="KW-1185">Reference proteome</keyword>
<feature type="transmembrane region" description="Helical" evidence="7">
    <location>
        <begin position="109"/>
        <end position="130"/>
    </location>
</feature>
<dbReference type="PANTHER" id="PTHR43744:SF9">
    <property type="entry name" value="POLYGALACTURONAN_RHAMNOGALACTURONAN TRANSPORT SYSTEM PERMEASE PROTEIN YTCP"/>
    <property type="match status" value="1"/>
</dbReference>
<name>A0A8J8MPJ1_9FIRM</name>
<dbReference type="Pfam" id="PF00528">
    <property type="entry name" value="BPD_transp_1"/>
    <property type="match status" value="1"/>
</dbReference>
<evidence type="ECO:0000256" key="5">
    <source>
        <dbReference type="ARBA" id="ARBA00022989"/>
    </source>
</evidence>
<dbReference type="AlphaFoldDB" id="A0A8J8MPJ1"/>
<gene>
    <name evidence="9" type="ORF">HZI73_24410</name>
</gene>
<keyword evidence="3" id="KW-1003">Cell membrane</keyword>
<evidence type="ECO:0000256" key="7">
    <source>
        <dbReference type="RuleBase" id="RU363032"/>
    </source>
</evidence>
<dbReference type="GO" id="GO:0005886">
    <property type="term" value="C:plasma membrane"/>
    <property type="evidence" value="ECO:0007669"/>
    <property type="project" value="UniProtKB-SubCell"/>
</dbReference>
<dbReference type="GO" id="GO:0055085">
    <property type="term" value="P:transmembrane transport"/>
    <property type="evidence" value="ECO:0007669"/>
    <property type="project" value="InterPro"/>
</dbReference>
<keyword evidence="6 7" id="KW-0472">Membrane</keyword>
<evidence type="ECO:0000256" key="3">
    <source>
        <dbReference type="ARBA" id="ARBA00022475"/>
    </source>
</evidence>
<feature type="domain" description="ABC transmembrane type-1" evidence="8">
    <location>
        <begin position="74"/>
        <end position="267"/>
    </location>
</feature>
<dbReference type="Proteomes" id="UP000683246">
    <property type="component" value="Chromosome"/>
</dbReference>
<dbReference type="Gene3D" id="1.10.3720.10">
    <property type="entry name" value="MetI-like"/>
    <property type="match status" value="1"/>
</dbReference>
<protein>
    <submittedName>
        <fullName evidence="9">Carbohydrate ABC transporter permease</fullName>
    </submittedName>
</protein>
<keyword evidence="5 7" id="KW-1133">Transmembrane helix</keyword>
<accession>A0A8J8MPJ1</accession>
<evidence type="ECO:0000256" key="4">
    <source>
        <dbReference type="ARBA" id="ARBA00022692"/>
    </source>
</evidence>
<feature type="transmembrane region" description="Helical" evidence="7">
    <location>
        <begin position="12"/>
        <end position="34"/>
    </location>
</feature>
<dbReference type="InterPro" id="IPR000515">
    <property type="entry name" value="MetI-like"/>
</dbReference>
<feature type="transmembrane region" description="Helical" evidence="7">
    <location>
        <begin position="78"/>
        <end position="100"/>
    </location>
</feature>
<organism evidence="9 10">
    <name type="scientific">Vallitalea pronyensis</name>
    <dbReference type="NCBI Taxonomy" id="1348613"/>
    <lineage>
        <taxon>Bacteria</taxon>
        <taxon>Bacillati</taxon>
        <taxon>Bacillota</taxon>
        <taxon>Clostridia</taxon>
        <taxon>Lachnospirales</taxon>
        <taxon>Vallitaleaceae</taxon>
        <taxon>Vallitalea</taxon>
    </lineage>
</organism>
<evidence type="ECO:0000313" key="10">
    <source>
        <dbReference type="Proteomes" id="UP000683246"/>
    </source>
</evidence>
<comment type="similarity">
    <text evidence="7">Belongs to the binding-protein-dependent transport system permease family.</text>
</comment>
<evidence type="ECO:0000256" key="6">
    <source>
        <dbReference type="ARBA" id="ARBA00023136"/>
    </source>
</evidence>
<evidence type="ECO:0000313" key="9">
    <source>
        <dbReference type="EMBL" id="QUI25249.1"/>
    </source>
</evidence>
<feature type="transmembrane region" description="Helical" evidence="7">
    <location>
        <begin position="181"/>
        <end position="203"/>
    </location>
</feature>
<proteinExistence type="inferred from homology"/>
<keyword evidence="4 7" id="KW-0812">Transmembrane</keyword>
<dbReference type="EMBL" id="CP058649">
    <property type="protein sequence ID" value="QUI25249.1"/>
    <property type="molecule type" value="Genomic_DNA"/>
</dbReference>
<dbReference type="RefSeq" id="WP_212695948.1">
    <property type="nucleotide sequence ID" value="NZ_CP058649.1"/>
</dbReference>
<dbReference type="CDD" id="cd06261">
    <property type="entry name" value="TM_PBP2"/>
    <property type="match status" value="1"/>
</dbReference>
<evidence type="ECO:0000259" key="8">
    <source>
        <dbReference type="PROSITE" id="PS50928"/>
    </source>
</evidence>
<sequence length="290" mass="32392">MVNRKKISIFDVVNYVMLTMLCVTTLYPVLYVLFASISDPALFQAHRGVLLKPLGFTIEAYRLVMKTPAVTTGYLNTLFYVIVGTSINLFMTSLGAYVLAQKDLYLGKILTLIVIFTMQFSGGLIPTYWVVSSLLGTSRLTLLLPTAITTTNLIIMRTSFAAIPSSLMESAKIDGASEVHVLTKIILPLVKPTIAVMALYYGVAHWNQWFQALIYLRDRDFFPLQLFLREIVLQSRLDEANMGIDIDVSADIGQIIKYATIMVSIIPVFCIYPFIQKFFVKGVMIGAIKG</sequence>
<dbReference type="PANTHER" id="PTHR43744">
    <property type="entry name" value="ABC TRANSPORTER PERMEASE PROTEIN MG189-RELATED-RELATED"/>
    <property type="match status" value="1"/>
</dbReference>
<dbReference type="SUPFAM" id="SSF161098">
    <property type="entry name" value="MetI-like"/>
    <property type="match status" value="1"/>
</dbReference>
<keyword evidence="2 7" id="KW-0813">Transport</keyword>